<dbReference type="PANTHER" id="PTHR35147:SF3">
    <property type="entry name" value="CHEMORECEPTOR GLUTAMINE DEAMIDASE CHED 1-RELATED"/>
    <property type="match status" value="1"/>
</dbReference>
<comment type="caution">
    <text evidence="4">The sequence shown here is derived from an EMBL/GenBank/DDBJ whole genome shotgun (WGS) entry which is preliminary data.</text>
</comment>
<dbReference type="EC" id="3.5.1.44" evidence="3"/>
<reference evidence="4 5" key="1">
    <citation type="journal article" date="2014" name="FEMS Microbiol. Ecol.">
        <title>Sphaerotilus natans encrusted with nanoball-shaped Fe(III) oxide minerals formed by nitrate-reducing mixotrophic Fe(II) oxidation.</title>
        <authorList>
            <person name="Park S."/>
            <person name="Kim D.H."/>
            <person name="Lee J.H."/>
            <person name="Hur H.G."/>
        </authorList>
    </citation>
    <scope>NUCLEOTIDE SEQUENCE [LARGE SCALE GENOMIC DNA]</scope>
    <source>
        <strain evidence="4 5">DSM 6575</strain>
    </source>
</reference>
<dbReference type="Gene3D" id="3.30.1330.200">
    <property type="match status" value="1"/>
</dbReference>
<dbReference type="Pfam" id="PF03975">
    <property type="entry name" value="CheD"/>
    <property type="match status" value="1"/>
</dbReference>
<evidence type="ECO:0000256" key="1">
    <source>
        <dbReference type="ARBA" id="ARBA00022500"/>
    </source>
</evidence>
<comment type="catalytic activity">
    <reaction evidence="3">
        <text>L-glutaminyl-[protein] + H2O = L-glutamyl-[protein] + NH4(+)</text>
        <dbReference type="Rhea" id="RHEA:16441"/>
        <dbReference type="Rhea" id="RHEA-COMP:10207"/>
        <dbReference type="Rhea" id="RHEA-COMP:10208"/>
        <dbReference type="ChEBI" id="CHEBI:15377"/>
        <dbReference type="ChEBI" id="CHEBI:28938"/>
        <dbReference type="ChEBI" id="CHEBI:29973"/>
        <dbReference type="ChEBI" id="CHEBI:30011"/>
        <dbReference type="EC" id="3.5.1.44"/>
    </reaction>
</comment>
<dbReference type="PANTHER" id="PTHR35147">
    <property type="entry name" value="CHEMORECEPTOR GLUTAMINE DEAMIDASE CHED-RELATED"/>
    <property type="match status" value="1"/>
</dbReference>
<dbReference type="eggNOG" id="COG1871">
    <property type="taxonomic scope" value="Bacteria"/>
</dbReference>
<evidence type="ECO:0000313" key="4">
    <source>
        <dbReference type="EMBL" id="KDB51769.1"/>
    </source>
</evidence>
<dbReference type="STRING" id="34103.SAMN05421778_103167"/>
<keyword evidence="5" id="KW-1185">Reference proteome</keyword>
<comment type="similarity">
    <text evidence="3">Belongs to the CheD family.</text>
</comment>
<proteinExistence type="inferred from homology"/>
<keyword evidence="1 3" id="KW-0145">Chemotaxis</keyword>
<name>A0A059KKL9_9BURK</name>
<dbReference type="GO" id="GO:0050568">
    <property type="term" value="F:protein-glutamine glutaminase activity"/>
    <property type="evidence" value="ECO:0007669"/>
    <property type="project" value="UniProtKB-UniRule"/>
</dbReference>
<comment type="function">
    <text evidence="3">Probably deamidates glutamine residues to glutamate on methyl-accepting chemotaxis receptors (MCPs), playing an important role in chemotaxis.</text>
</comment>
<protein>
    <recommendedName>
        <fullName evidence="3">Probable chemoreceptor glutamine deamidase CheD</fullName>
        <ecNumber evidence="3">3.5.1.44</ecNumber>
    </recommendedName>
</protein>
<dbReference type="Proteomes" id="UP000026714">
    <property type="component" value="Unassembled WGS sequence"/>
</dbReference>
<dbReference type="HAMAP" id="MF_01440">
    <property type="entry name" value="CheD"/>
    <property type="match status" value="1"/>
</dbReference>
<evidence type="ECO:0000256" key="2">
    <source>
        <dbReference type="ARBA" id="ARBA00022801"/>
    </source>
</evidence>
<dbReference type="GO" id="GO:0006935">
    <property type="term" value="P:chemotaxis"/>
    <property type="evidence" value="ECO:0007669"/>
    <property type="project" value="UniProtKB-UniRule"/>
</dbReference>
<dbReference type="AlphaFoldDB" id="A0A059KKL9"/>
<dbReference type="PATRIC" id="fig|1286631.3.peg.2538"/>
<dbReference type="CDD" id="cd16352">
    <property type="entry name" value="CheD"/>
    <property type="match status" value="1"/>
</dbReference>
<gene>
    <name evidence="3" type="primary">cheD</name>
    <name evidence="4" type="ORF">X805_25910</name>
</gene>
<accession>A0A059KKL9</accession>
<dbReference type="InterPro" id="IPR038592">
    <property type="entry name" value="CheD-like_sf"/>
</dbReference>
<organism evidence="4 5">
    <name type="scientific">Sphaerotilus natans subsp. natans DSM 6575</name>
    <dbReference type="NCBI Taxonomy" id="1286631"/>
    <lineage>
        <taxon>Bacteria</taxon>
        <taxon>Pseudomonadati</taxon>
        <taxon>Pseudomonadota</taxon>
        <taxon>Betaproteobacteria</taxon>
        <taxon>Burkholderiales</taxon>
        <taxon>Sphaerotilaceae</taxon>
        <taxon>Sphaerotilus</taxon>
    </lineage>
</organism>
<evidence type="ECO:0000313" key="5">
    <source>
        <dbReference type="Proteomes" id="UP000026714"/>
    </source>
</evidence>
<keyword evidence="2 3" id="KW-0378">Hydrolase</keyword>
<evidence type="ECO:0000256" key="3">
    <source>
        <dbReference type="HAMAP-Rule" id="MF_01440"/>
    </source>
</evidence>
<dbReference type="EMBL" id="AZRA01000067">
    <property type="protein sequence ID" value="KDB51769.1"/>
    <property type="molecule type" value="Genomic_DNA"/>
</dbReference>
<dbReference type="RefSeq" id="WP_081838147.1">
    <property type="nucleotide sequence ID" value="NZ_AZRA01000067.1"/>
</dbReference>
<dbReference type="InterPro" id="IPR011324">
    <property type="entry name" value="Cytotoxic_necrot_fac-like_cat"/>
</dbReference>
<sequence length="187" mass="20449">MRSHLTEAAVPDHEPAIGFVQPRHGHALNLLAGQLYFGTQAGTVKTLLGSCVALVLWHPQRRIGAMCHYLLPCRQRGGGMPDARFGDEAIGLLLQAIGRSSTRPADFQTHLYGGADTMPGRDGPNFNIGERNIAIGCELIDRHGFDLQAVDVGDFVPRTVVLDLHEGRIAVRRGSSLRQTIQRMLPR</sequence>
<dbReference type="SUPFAM" id="SSF64438">
    <property type="entry name" value="CNF1/YfiH-like putative cysteine hydrolases"/>
    <property type="match status" value="1"/>
</dbReference>
<dbReference type="InterPro" id="IPR005659">
    <property type="entry name" value="Chemorcpt_Glu_NH3ase_CheD"/>
</dbReference>